<dbReference type="InterPro" id="IPR017055">
    <property type="entry name" value="Sig_transdc_His_kinase_DctB"/>
</dbReference>
<keyword evidence="14 17" id="KW-0472">Membrane</keyword>
<dbReference type="SMART" id="SM00387">
    <property type="entry name" value="HATPase_c"/>
    <property type="match status" value="1"/>
</dbReference>
<evidence type="ECO:0000256" key="15">
    <source>
        <dbReference type="ARBA" id="ARBA00073143"/>
    </source>
</evidence>
<keyword evidence="8 17" id="KW-0812">Transmembrane</keyword>
<dbReference type="SUPFAM" id="SSF47384">
    <property type="entry name" value="Homodimeric domain of signal transducing histidine kinase"/>
    <property type="match status" value="1"/>
</dbReference>
<dbReference type="Gene3D" id="3.30.450.20">
    <property type="entry name" value="PAS domain"/>
    <property type="match status" value="2"/>
</dbReference>
<dbReference type="PANTHER" id="PTHR43065">
    <property type="entry name" value="SENSOR HISTIDINE KINASE"/>
    <property type="match status" value="1"/>
</dbReference>
<evidence type="ECO:0000313" key="19">
    <source>
        <dbReference type="EMBL" id="RZS86491.1"/>
    </source>
</evidence>
<comment type="catalytic activity">
    <reaction evidence="1">
        <text>ATP + protein L-histidine = ADP + protein N-phospho-L-histidine.</text>
        <dbReference type="EC" id="2.7.13.3"/>
    </reaction>
</comment>
<accession>A0A4Q7NMQ8</accession>
<name>A0A4Q7NMQ8_9BURK</name>
<dbReference type="Gene3D" id="1.10.287.130">
    <property type="match status" value="1"/>
</dbReference>
<dbReference type="InterPro" id="IPR003594">
    <property type="entry name" value="HATPase_dom"/>
</dbReference>
<evidence type="ECO:0000313" key="20">
    <source>
        <dbReference type="Proteomes" id="UP000292445"/>
    </source>
</evidence>
<proteinExistence type="predicted"/>
<evidence type="ECO:0000256" key="6">
    <source>
        <dbReference type="ARBA" id="ARBA00022553"/>
    </source>
</evidence>
<dbReference type="InterPro" id="IPR036890">
    <property type="entry name" value="HATPase_C_sf"/>
</dbReference>
<dbReference type="Gene3D" id="3.30.565.10">
    <property type="entry name" value="Histidine kinase-like ATPase, C-terminal domain"/>
    <property type="match status" value="1"/>
</dbReference>
<dbReference type="EMBL" id="SGXC01000001">
    <property type="protein sequence ID" value="RZS86491.1"/>
    <property type="molecule type" value="Genomic_DNA"/>
</dbReference>
<evidence type="ECO:0000256" key="3">
    <source>
        <dbReference type="ARBA" id="ARBA00012438"/>
    </source>
</evidence>
<dbReference type="PANTHER" id="PTHR43065:SF46">
    <property type="entry name" value="C4-DICARBOXYLATE TRANSPORT SENSOR PROTEIN DCTB"/>
    <property type="match status" value="1"/>
</dbReference>
<evidence type="ECO:0000259" key="18">
    <source>
        <dbReference type="PROSITE" id="PS50109"/>
    </source>
</evidence>
<dbReference type="InterPro" id="IPR005467">
    <property type="entry name" value="His_kinase_dom"/>
</dbReference>
<keyword evidence="10 19" id="KW-0418">Kinase</keyword>
<evidence type="ECO:0000256" key="9">
    <source>
        <dbReference type="ARBA" id="ARBA00022741"/>
    </source>
</evidence>
<keyword evidence="13" id="KW-0902">Two-component regulatory system</keyword>
<dbReference type="Pfam" id="PF00512">
    <property type="entry name" value="HisKA"/>
    <property type="match status" value="1"/>
</dbReference>
<keyword evidence="4" id="KW-1003">Cell membrane</keyword>
<keyword evidence="12 17" id="KW-1133">Transmembrane helix</keyword>
<dbReference type="Proteomes" id="UP000292445">
    <property type="component" value="Unassembled WGS sequence"/>
</dbReference>
<dbReference type="GO" id="GO:0000155">
    <property type="term" value="F:phosphorelay sensor kinase activity"/>
    <property type="evidence" value="ECO:0007669"/>
    <property type="project" value="InterPro"/>
</dbReference>
<evidence type="ECO:0000256" key="12">
    <source>
        <dbReference type="ARBA" id="ARBA00022989"/>
    </source>
</evidence>
<reference evidence="19 20" key="1">
    <citation type="submission" date="2019-02" db="EMBL/GenBank/DDBJ databases">
        <title>Genomic Encyclopedia of Type Strains, Phase IV (KMG-IV): sequencing the most valuable type-strain genomes for metagenomic binning, comparative biology and taxonomic classification.</title>
        <authorList>
            <person name="Goeker M."/>
        </authorList>
    </citation>
    <scope>NUCLEOTIDE SEQUENCE [LARGE SCALE GENOMIC DNA]</scope>
    <source>
        <strain evidence="19 20">K24</strain>
    </source>
</reference>
<evidence type="ECO:0000256" key="1">
    <source>
        <dbReference type="ARBA" id="ARBA00000085"/>
    </source>
</evidence>
<comment type="subcellular location">
    <subcellularLocation>
        <location evidence="2">Cell inner membrane</location>
        <topology evidence="2">Multi-pass membrane protein</topology>
    </subcellularLocation>
</comment>
<evidence type="ECO:0000256" key="4">
    <source>
        <dbReference type="ARBA" id="ARBA00022475"/>
    </source>
</evidence>
<dbReference type="SUPFAM" id="SSF55874">
    <property type="entry name" value="ATPase domain of HSP90 chaperone/DNA topoisomerase II/histidine kinase"/>
    <property type="match status" value="1"/>
</dbReference>
<feature type="transmembrane region" description="Helical" evidence="17">
    <location>
        <begin position="20"/>
        <end position="40"/>
    </location>
</feature>
<dbReference type="InterPro" id="IPR003661">
    <property type="entry name" value="HisK_dim/P_dom"/>
</dbReference>
<evidence type="ECO:0000256" key="14">
    <source>
        <dbReference type="ARBA" id="ARBA00023136"/>
    </source>
</evidence>
<dbReference type="AlphaFoldDB" id="A0A4Q7NMQ8"/>
<organism evidence="19 20">
    <name type="scientific">Pigmentiphaga kullae</name>
    <dbReference type="NCBI Taxonomy" id="151784"/>
    <lineage>
        <taxon>Bacteria</taxon>
        <taxon>Pseudomonadati</taxon>
        <taxon>Pseudomonadota</taxon>
        <taxon>Betaproteobacteria</taxon>
        <taxon>Burkholderiales</taxon>
        <taxon>Alcaligenaceae</taxon>
        <taxon>Pigmentiphaga</taxon>
    </lineage>
</organism>
<protein>
    <recommendedName>
        <fullName evidence="15">C4-dicarboxylate transport sensor protein DctB</fullName>
        <ecNumber evidence="3">2.7.13.3</ecNumber>
    </recommendedName>
</protein>
<dbReference type="CDD" id="cd00082">
    <property type="entry name" value="HisKA"/>
    <property type="match status" value="1"/>
</dbReference>
<dbReference type="InterPro" id="IPR004358">
    <property type="entry name" value="Sig_transdc_His_kin-like_C"/>
</dbReference>
<evidence type="ECO:0000256" key="8">
    <source>
        <dbReference type="ARBA" id="ARBA00022692"/>
    </source>
</evidence>
<keyword evidence="16" id="KW-0175">Coiled coil</keyword>
<dbReference type="SUPFAM" id="SSF103190">
    <property type="entry name" value="Sensory domain-like"/>
    <property type="match status" value="1"/>
</dbReference>
<feature type="domain" description="Histidine kinase" evidence="18">
    <location>
        <begin position="415"/>
        <end position="627"/>
    </location>
</feature>
<dbReference type="PROSITE" id="PS50109">
    <property type="entry name" value="HIS_KIN"/>
    <property type="match status" value="1"/>
</dbReference>
<evidence type="ECO:0000256" key="16">
    <source>
        <dbReference type="SAM" id="Coils"/>
    </source>
</evidence>
<feature type="transmembrane region" description="Helical" evidence="17">
    <location>
        <begin position="319"/>
        <end position="337"/>
    </location>
</feature>
<dbReference type="GO" id="GO:0005524">
    <property type="term" value="F:ATP binding"/>
    <property type="evidence" value="ECO:0007669"/>
    <property type="project" value="UniProtKB-KW"/>
</dbReference>
<dbReference type="Pfam" id="PF02743">
    <property type="entry name" value="dCache_1"/>
    <property type="match status" value="1"/>
</dbReference>
<feature type="coiled-coil region" evidence="16">
    <location>
        <begin position="344"/>
        <end position="399"/>
    </location>
</feature>
<dbReference type="Pfam" id="PF02518">
    <property type="entry name" value="HATPase_c"/>
    <property type="match status" value="1"/>
</dbReference>
<dbReference type="PRINTS" id="PR00344">
    <property type="entry name" value="BCTRLSENSOR"/>
</dbReference>
<keyword evidence="5" id="KW-0997">Cell inner membrane</keyword>
<keyword evidence="9" id="KW-0547">Nucleotide-binding</keyword>
<evidence type="ECO:0000256" key="10">
    <source>
        <dbReference type="ARBA" id="ARBA00022777"/>
    </source>
</evidence>
<evidence type="ECO:0000256" key="11">
    <source>
        <dbReference type="ARBA" id="ARBA00022840"/>
    </source>
</evidence>
<sequence>MDGDLSVNPPARGFSKRRLAWGGACLFAAVLAVMLAYIWGERTGIQVLRQGVEHRLDIYAGGVQSELTRYDYLPGILSLNKDVISLLQDPANPERIARVNLYLETVNRKAGSSEIYVMNMEGLTLAASNWNRPPSFVGRNFSYRPYFIDAAKGLPGRFYGIGTVSQSPGYYFSYGIYHDGRMLGVAALKVDLDKLDDAWLRADEKVVVVDENGVIFLTSVPGWKFKTLAPLSSHTLQKLAVTRQYHRAGSLEPLGMAEVGKQPEGVRIVQFTSEAAHEGEGGNFLVPSYLVQSRQIPGTQWKLMALSNMAPIHARARNMAIAVALAMGFLAILGLYLQQRRRAIAQSMAASAALRRAHDELERKVAARTQALSNANRHLQTEIAERRRAEEVLKSTMDELVQAGKMAALGQMAAGITHELNQPLAALRTLADNATVLMQRGRQADAEENLTLIGQLIARMGKITGQLKKFARKSPALLKPTSIAVAVADACFLLEQRLRQERIELCLSVPEDACAYCDGNRLEQILVNLLGNAIDAMARSGVRRLEVSVRETGGWVVISVLDSGPGIPDEVMRRLFEPFFTTKEQGVGLGLGLAISAGIVRDFGGSLRACNREGGGAEFVLQLRPAKLEETMDA</sequence>
<evidence type="ECO:0000256" key="17">
    <source>
        <dbReference type="SAM" id="Phobius"/>
    </source>
</evidence>
<dbReference type="SMART" id="SM00388">
    <property type="entry name" value="HisKA"/>
    <property type="match status" value="1"/>
</dbReference>
<keyword evidence="11" id="KW-0067">ATP-binding</keyword>
<evidence type="ECO:0000256" key="7">
    <source>
        <dbReference type="ARBA" id="ARBA00022679"/>
    </source>
</evidence>
<gene>
    <name evidence="19" type="ORF">EV675_2533</name>
</gene>
<dbReference type="FunFam" id="1.10.287.130:FF:000049">
    <property type="entry name" value="C4-dicarboxylate transport sensor protein DctB"/>
    <property type="match status" value="1"/>
</dbReference>
<dbReference type="InterPro" id="IPR033479">
    <property type="entry name" value="dCache_1"/>
</dbReference>
<evidence type="ECO:0000256" key="2">
    <source>
        <dbReference type="ARBA" id="ARBA00004429"/>
    </source>
</evidence>
<dbReference type="PIRSF" id="PIRSF036431">
    <property type="entry name" value="STHK_DctB"/>
    <property type="match status" value="1"/>
</dbReference>
<keyword evidence="7" id="KW-0808">Transferase</keyword>
<keyword evidence="20" id="KW-1185">Reference proteome</keyword>
<dbReference type="GO" id="GO:0005886">
    <property type="term" value="C:plasma membrane"/>
    <property type="evidence" value="ECO:0007669"/>
    <property type="project" value="UniProtKB-SubCell"/>
</dbReference>
<dbReference type="InterPro" id="IPR036097">
    <property type="entry name" value="HisK_dim/P_sf"/>
</dbReference>
<evidence type="ECO:0000256" key="13">
    <source>
        <dbReference type="ARBA" id="ARBA00023012"/>
    </source>
</evidence>
<comment type="caution">
    <text evidence="19">The sequence shown here is derived from an EMBL/GenBank/DDBJ whole genome shotgun (WGS) entry which is preliminary data.</text>
</comment>
<dbReference type="InterPro" id="IPR029151">
    <property type="entry name" value="Sensor-like_sf"/>
</dbReference>
<dbReference type="EC" id="2.7.13.3" evidence="3"/>
<dbReference type="OrthoDB" id="9772100at2"/>
<keyword evidence="6" id="KW-0597">Phosphoprotein</keyword>
<evidence type="ECO:0000256" key="5">
    <source>
        <dbReference type="ARBA" id="ARBA00022519"/>
    </source>
</evidence>